<dbReference type="EMBL" id="BMAW01058800">
    <property type="protein sequence ID" value="GFT18123.1"/>
    <property type="molecule type" value="Genomic_DNA"/>
</dbReference>
<dbReference type="Proteomes" id="UP000887013">
    <property type="component" value="Unassembled WGS sequence"/>
</dbReference>
<evidence type="ECO:0000313" key="1">
    <source>
        <dbReference type="EMBL" id="GFT18123.1"/>
    </source>
</evidence>
<name>A0A8X6TJT5_NEPPI</name>
<dbReference type="AlphaFoldDB" id="A0A8X6TJT5"/>
<gene>
    <name evidence="1" type="ORF">NPIL_318741</name>
</gene>
<protein>
    <submittedName>
        <fullName evidence="1">Uncharacterized protein</fullName>
    </submittedName>
</protein>
<accession>A0A8X6TJT5</accession>
<reference evidence="1" key="1">
    <citation type="submission" date="2020-08" db="EMBL/GenBank/DDBJ databases">
        <title>Multicomponent nature underlies the extraordinary mechanical properties of spider dragline silk.</title>
        <authorList>
            <person name="Kono N."/>
            <person name="Nakamura H."/>
            <person name="Mori M."/>
            <person name="Yoshida Y."/>
            <person name="Ohtoshi R."/>
            <person name="Malay A.D."/>
            <person name="Moran D.A.P."/>
            <person name="Tomita M."/>
            <person name="Numata K."/>
            <person name="Arakawa K."/>
        </authorList>
    </citation>
    <scope>NUCLEOTIDE SEQUENCE</scope>
</reference>
<organism evidence="1 2">
    <name type="scientific">Nephila pilipes</name>
    <name type="common">Giant wood spider</name>
    <name type="synonym">Nephila maculata</name>
    <dbReference type="NCBI Taxonomy" id="299642"/>
    <lineage>
        <taxon>Eukaryota</taxon>
        <taxon>Metazoa</taxon>
        <taxon>Ecdysozoa</taxon>
        <taxon>Arthropoda</taxon>
        <taxon>Chelicerata</taxon>
        <taxon>Arachnida</taxon>
        <taxon>Araneae</taxon>
        <taxon>Araneomorphae</taxon>
        <taxon>Entelegynae</taxon>
        <taxon>Araneoidea</taxon>
        <taxon>Nephilidae</taxon>
        <taxon>Nephila</taxon>
    </lineage>
</organism>
<keyword evidence="2" id="KW-1185">Reference proteome</keyword>
<evidence type="ECO:0000313" key="2">
    <source>
        <dbReference type="Proteomes" id="UP000887013"/>
    </source>
</evidence>
<sequence>MLALNKVQQLYQKTRGLHPNKNLITLRSVNDDIELELTRPHLMVFLRTSVLNIVSDLRIRSTHLESMNRNRCVKDINKLPTYPSECGLVVDYDSIEL</sequence>
<proteinExistence type="predicted"/>
<comment type="caution">
    <text evidence="1">The sequence shown here is derived from an EMBL/GenBank/DDBJ whole genome shotgun (WGS) entry which is preliminary data.</text>
</comment>